<keyword evidence="3" id="KW-1185">Reference proteome</keyword>
<protein>
    <submittedName>
        <fullName evidence="2">Uncharacterized protein</fullName>
    </submittedName>
</protein>
<reference evidence="3" key="1">
    <citation type="journal article" date="2015" name="Nat. Plants">
        <title>Genome expansion of Arabis alpina linked with retrotransposition and reduced symmetric DNA methylation.</title>
        <authorList>
            <person name="Willing E.M."/>
            <person name="Rawat V."/>
            <person name="Mandakova T."/>
            <person name="Maumus F."/>
            <person name="James G.V."/>
            <person name="Nordstroem K.J."/>
            <person name="Becker C."/>
            <person name="Warthmann N."/>
            <person name="Chica C."/>
            <person name="Szarzynska B."/>
            <person name="Zytnicki M."/>
            <person name="Albani M.C."/>
            <person name="Kiefer C."/>
            <person name="Bergonzi S."/>
            <person name="Castaings L."/>
            <person name="Mateos J.L."/>
            <person name="Berns M.C."/>
            <person name="Bujdoso N."/>
            <person name="Piofczyk T."/>
            <person name="de Lorenzo L."/>
            <person name="Barrero-Sicilia C."/>
            <person name="Mateos I."/>
            <person name="Piednoel M."/>
            <person name="Hagmann J."/>
            <person name="Chen-Min-Tao R."/>
            <person name="Iglesias-Fernandez R."/>
            <person name="Schuster S.C."/>
            <person name="Alonso-Blanco C."/>
            <person name="Roudier F."/>
            <person name="Carbonero P."/>
            <person name="Paz-Ares J."/>
            <person name="Davis S.J."/>
            <person name="Pecinka A."/>
            <person name="Quesneville H."/>
            <person name="Colot V."/>
            <person name="Lysak M.A."/>
            <person name="Weigel D."/>
            <person name="Coupland G."/>
            <person name="Schneeberger K."/>
        </authorList>
    </citation>
    <scope>NUCLEOTIDE SEQUENCE [LARGE SCALE GENOMIC DNA]</scope>
    <source>
        <strain evidence="3">cv. Pajares</strain>
    </source>
</reference>
<dbReference type="Gramene" id="KFK40264">
    <property type="protein sequence ID" value="KFK40264"/>
    <property type="gene ID" value="AALP_AA3G351700"/>
</dbReference>
<feature type="region of interest" description="Disordered" evidence="1">
    <location>
        <begin position="71"/>
        <end position="114"/>
    </location>
</feature>
<feature type="compositionally biased region" description="Low complexity" evidence="1">
    <location>
        <begin position="85"/>
        <end position="99"/>
    </location>
</feature>
<gene>
    <name evidence="2" type="ordered locus">AALP_Aa3g351700</name>
</gene>
<organism evidence="2 3">
    <name type="scientific">Arabis alpina</name>
    <name type="common">Alpine rock-cress</name>
    <dbReference type="NCBI Taxonomy" id="50452"/>
    <lineage>
        <taxon>Eukaryota</taxon>
        <taxon>Viridiplantae</taxon>
        <taxon>Streptophyta</taxon>
        <taxon>Embryophyta</taxon>
        <taxon>Tracheophyta</taxon>
        <taxon>Spermatophyta</taxon>
        <taxon>Magnoliopsida</taxon>
        <taxon>eudicotyledons</taxon>
        <taxon>Gunneridae</taxon>
        <taxon>Pentapetalae</taxon>
        <taxon>rosids</taxon>
        <taxon>malvids</taxon>
        <taxon>Brassicales</taxon>
        <taxon>Brassicaceae</taxon>
        <taxon>Arabideae</taxon>
        <taxon>Arabis</taxon>
    </lineage>
</organism>
<dbReference type="AlphaFoldDB" id="A0A087HDR2"/>
<dbReference type="EMBL" id="CM002871">
    <property type="protein sequence ID" value="KFK40264.1"/>
    <property type="molecule type" value="Genomic_DNA"/>
</dbReference>
<evidence type="ECO:0000313" key="2">
    <source>
        <dbReference type="EMBL" id="KFK40264.1"/>
    </source>
</evidence>
<accession>A0A087HDR2</accession>
<evidence type="ECO:0000313" key="3">
    <source>
        <dbReference type="Proteomes" id="UP000029120"/>
    </source>
</evidence>
<sequence length="114" mass="11674">MAQEGPETLQEKKDRADAAIATMVAKLGEIGVKLRASPSPIGLDQALRFMPEIYGRINDLNDTIVIFTPTQSEISSGGGITPPRLSSGGESSGAASSLGDPGVAPAAGDRANTH</sequence>
<name>A0A087HDR2_ARAAL</name>
<evidence type="ECO:0000256" key="1">
    <source>
        <dbReference type="SAM" id="MobiDB-lite"/>
    </source>
</evidence>
<dbReference type="Proteomes" id="UP000029120">
    <property type="component" value="Chromosome 3"/>
</dbReference>
<proteinExistence type="predicted"/>